<comment type="caution">
    <text evidence="1">The sequence shown here is derived from an EMBL/GenBank/DDBJ whole genome shotgun (WGS) entry which is preliminary data.</text>
</comment>
<dbReference type="EMBL" id="VZAD01000085">
    <property type="protein sequence ID" value="MQP12522.1"/>
    <property type="molecule type" value="Genomic_DNA"/>
</dbReference>
<dbReference type="AlphaFoldDB" id="A0A6A7WDL9"/>
<dbReference type="RefSeq" id="WP_158464116.1">
    <property type="nucleotide sequence ID" value="NZ_VZAD01000085.1"/>
</dbReference>
<name>A0A6A7WDL9_9BACT</name>
<evidence type="ECO:0000313" key="1">
    <source>
        <dbReference type="EMBL" id="MQP12522.1"/>
    </source>
</evidence>
<dbReference type="Proteomes" id="UP000384372">
    <property type="component" value="Unassembled WGS sequence"/>
</dbReference>
<organism evidence="1 2">
    <name type="scientific">Segatella copri</name>
    <dbReference type="NCBI Taxonomy" id="165179"/>
    <lineage>
        <taxon>Bacteria</taxon>
        <taxon>Pseudomonadati</taxon>
        <taxon>Bacteroidota</taxon>
        <taxon>Bacteroidia</taxon>
        <taxon>Bacteroidales</taxon>
        <taxon>Prevotellaceae</taxon>
        <taxon>Segatella</taxon>
    </lineage>
</organism>
<proteinExistence type="predicted"/>
<reference evidence="1 2" key="1">
    <citation type="submission" date="2019-09" db="EMBL/GenBank/DDBJ databases">
        <title>Distinct polysaccharide growth profiles of human intestinal Prevotella copri isolates.</title>
        <authorList>
            <person name="Fehlner-Peach H."/>
            <person name="Magnabosco C."/>
            <person name="Raghavan V."/>
            <person name="Scher J.U."/>
            <person name="Tett A."/>
            <person name="Cox L.M."/>
            <person name="Gottsegen C."/>
            <person name="Watters A."/>
            <person name="Wiltshire- Gordon J.D."/>
            <person name="Segata N."/>
            <person name="Bonneau R."/>
            <person name="Littman D.R."/>
        </authorList>
    </citation>
    <scope>NUCLEOTIDE SEQUENCE [LARGE SCALE GENOMIC DNA]</scope>
    <source>
        <strain evidence="2">iAQ1173</strain>
    </source>
</reference>
<accession>A0A6A7WDL9</accession>
<sequence>MIKVTEHSFRVAERLQWKLNSLKEVREKPSQYAQHDKKSYLYQRYFGRRKKITRKRKTKQKKEKREIL</sequence>
<protein>
    <submittedName>
        <fullName evidence="1">Uncharacterized protein</fullName>
    </submittedName>
</protein>
<gene>
    <name evidence="1" type="ORF">F7D20_11280</name>
</gene>
<keyword evidence="2" id="KW-1185">Reference proteome</keyword>
<evidence type="ECO:0000313" key="2">
    <source>
        <dbReference type="Proteomes" id="UP000384372"/>
    </source>
</evidence>